<dbReference type="InterPro" id="IPR042351">
    <property type="entry name" value="C3orf18-like"/>
</dbReference>
<dbReference type="PANTHER" id="PTHR15868">
    <property type="entry name" value="SIMILAR TO RIKEN CDNA 6430571L13 GENE, SIMILAR TO G20 PROTEIN"/>
    <property type="match status" value="1"/>
</dbReference>
<proteinExistence type="predicted"/>
<dbReference type="AlphaFoldDB" id="A0A8C3EXS4"/>
<feature type="region of interest" description="Disordered" evidence="1">
    <location>
        <begin position="1"/>
        <end position="27"/>
    </location>
</feature>
<evidence type="ECO:0000256" key="2">
    <source>
        <dbReference type="SAM" id="Phobius"/>
    </source>
</evidence>
<accession>A0A8C3EXS4</accession>
<evidence type="ECO:0000256" key="1">
    <source>
        <dbReference type="SAM" id="MobiDB-lite"/>
    </source>
</evidence>
<keyword evidence="4" id="KW-1185">Reference proteome</keyword>
<reference evidence="3" key="2">
    <citation type="submission" date="2025-08" db="UniProtKB">
        <authorList>
            <consortium name="Ensembl"/>
        </authorList>
    </citation>
    <scope>IDENTIFICATION</scope>
</reference>
<feature type="transmembrane region" description="Helical" evidence="2">
    <location>
        <begin position="62"/>
        <end position="82"/>
    </location>
</feature>
<feature type="compositionally biased region" description="Polar residues" evidence="1">
    <location>
        <begin position="122"/>
        <end position="136"/>
    </location>
</feature>
<evidence type="ECO:0000313" key="4">
    <source>
        <dbReference type="Proteomes" id="UP000694553"/>
    </source>
</evidence>
<organism evidence="3 4">
    <name type="scientific">Corvus moneduloides</name>
    <name type="common">New Caledonian crow</name>
    <dbReference type="NCBI Taxonomy" id="1196302"/>
    <lineage>
        <taxon>Eukaryota</taxon>
        <taxon>Metazoa</taxon>
        <taxon>Chordata</taxon>
        <taxon>Craniata</taxon>
        <taxon>Vertebrata</taxon>
        <taxon>Euteleostomi</taxon>
        <taxon>Archelosauria</taxon>
        <taxon>Archosauria</taxon>
        <taxon>Dinosauria</taxon>
        <taxon>Saurischia</taxon>
        <taxon>Theropoda</taxon>
        <taxon>Coelurosauria</taxon>
        <taxon>Aves</taxon>
        <taxon>Neognathae</taxon>
        <taxon>Neoaves</taxon>
        <taxon>Telluraves</taxon>
        <taxon>Australaves</taxon>
        <taxon>Passeriformes</taxon>
        <taxon>Corvoidea</taxon>
        <taxon>Corvidae</taxon>
        <taxon>Corvus</taxon>
    </lineage>
</organism>
<keyword evidence="2" id="KW-0472">Membrane</keyword>
<protein>
    <submittedName>
        <fullName evidence="3">Uncharacterized protein</fullName>
    </submittedName>
</protein>
<reference evidence="3" key="3">
    <citation type="submission" date="2025-09" db="UniProtKB">
        <authorList>
            <consortium name="Ensembl"/>
        </authorList>
    </citation>
    <scope>IDENTIFICATION</scope>
</reference>
<sequence length="162" mass="17506">MSYSSPSVHDLHHSTPTTAKPDPGTALDVTVPETATVSPETTSFNSTKIPDVASTGPGMSTMLLSFGIITVIGLAVAMVLYIRKRKRLEKLRHQLMPMYNFDPTEEQDELEQELLEHGRDAASSQASQNKDLQSEPSLLPAEGNTELCVSLCSSYLLGTGAQ</sequence>
<dbReference type="PANTHER" id="PTHR15868:SF0">
    <property type="entry name" value="SIMILAR TO RIKEN CDNA 6430571L13 GENE_ SIMILAR TO G20 PROTEIN"/>
    <property type="match status" value="1"/>
</dbReference>
<name>A0A8C3EXS4_CORMO</name>
<evidence type="ECO:0000313" key="3">
    <source>
        <dbReference type="Ensembl" id="ENSCMUP00000026685.1"/>
    </source>
</evidence>
<feature type="region of interest" description="Disordered" evidence="1">
    <location>
        <begin position="106"/>
        <end position="138"/>
    </location>
</feature>
<keyword evidence="2" id="KW-1133">Transmembrane helix</keyword>
<keyword evidence="2" id="KW-0812">Transmembrane</keyword>
<dbReference type="Proteomes" id="UP000694553">
    <property type="component" value="Unassembled WGS sequence"/>
</dbReference>
<reference evidence="4" key="1">
    <citation type="submission" date="2019-10" db="EMBL/GenBank/DDBJ databases">
        <title>Corvus moneduloides (New Caledonian crow) genome, bCorMon1, primary haplotype.</title>
        <authorList>
            <person name="Rutz C."/>
            <person name="Fungtammasan C."/>
            <person name="Mountcastle J."/>
            <person name="Formenti G."/>
            <person name="Chow W."/>
            <person name="Howe K."/>
            <person name="Steele M.P."/>
            <person name="Fernandes J."/>
            <person name="Gilbert M.T.P."/>
            <person name="Fedrigo O."/>
            <person name="Jarvis E.D."/>
            <person name="Gemmell N."/>
        </authorList>
    </citation>
    <scope>NUCLEOTIDE SEQUENCE [LARGE SCALE GENOMIC DNA]</scope>
</reference>
<dbReference type="Ensembl" id="ENSCMUT00000028685.2">
    <property type="protein sequence ID" value="ENSCMUP00000026685.1"/>
    <property type="gene ID" value="ENSCMUG00000016166.2"/>
</dbReference>
<gene>
    <name evidence="3" type="primary">C11H3orf18</name>
</gene>